<feature type="compositionally biased region" description="Basic and acidic residues" evidence="10">
    <location>
        <begin position="190"/>
        <end position="213"/>
    </location>
</feature>
<evidence type="ECO:0000313" key="13">
    <source>
        <dbReference type="Proteomes" id="UP001166093"/>
    </source>
</evidence>
<dbReference type="SUPFAM" id="SSF57667">
    <property type="entry name" value="beta-beta-alpha zinc fingers"/>
    <property type="match status" value="5"/>
</dbReference>
<keyword evidence="13" id="KW-1185">Reference proteome</keyword>
<feature type="domain" description="C2H2-type" evidence="11">
    <location>
        <begin position="438"/>
        <end position="465"/>
    </location>
</feature>
<keyword evidence="6" id="KW-0805">Transcription regulation</keyword>
<dbReference type="Pfam" id="PF00096">
    <property type="entry name" value="zf-C2H2"/>
    <property type="match status" value="8"/>
</dbReference>
<dbReference type="PROSITE" id="PS50157">
    <property type="entry name" value="ZINC_FINGER_C2H2_2"/>
    <property type="match status" value="9"/>
</dbReference>
<feature type="region of interest" description="Disordered" evidence="10">
    <location>
        <begin position="118"/>
        <end position="219"/>
    </location>
</feature>
<evidence type="ECO:0000256" key="4">
    <source>
        <dbReference type="ARBA" id="ARBA00022771"/>
    </source>
</evidence>
<keyword evidence="2" id="KW-0479">Metal-binding</keyword>
<evidence type="ECO:0000256" key="1">
    <source>
        <dbReference type="ARBA" id="ARBA00004123"/>
    </source>
</evidence>
<keyword evidence="7" id="KW-0804">Transcription</keyword>
<accession>A0ABS2Y3F8</accession>
<keyword evidence="8" id="KW-0539">Nucleus</keyword>
<evidence type="ECO:0000256" key="6">
    <source>
        <dbReference type="ARBA" id="ARBA00023015"/>
    </source>
</evidence>
<feature type="domain" description="C2H2-type" evidence="11">
    <location>
        <begin position="270"/>
        <end position="297"/>
    </location>
</feature>
<keyword evidence="4 9" id="KW-0863">Zinc-finger</keyword>
<comment type="caution">
    <text evidence="12">The sequence shown here is derived from an EMBL/GenBank/DDBJ whole genome shotgun (WGS) entry which is preliminary data.</text>
</comment>
<sequence>MNPVLKEQLPGLQAAHSKGECVYQTQSSALNDEDRDFNPVREAGNESETGKGEVSAGDSSEINQTSATSYDEECDPGFGRSCPHCGSCCGRQRDLAKRMKKTHLEEIVKILKTRSVRTTGLPLPSGREREIPPADVPTTSEPAGDAQASHMHRARDRWTECDNRDANDETAVERGTCSAAETKRGAGMRESSDRDTDATDDKSSVIEKEKNNNEETVTTPYDYTESRQSLNLKTKEIIHSGEALYGFGCGGDNFDRLGSLKTLAGFLPPYFCTECGKRFNGSGTLKRHLRIHTGESPYHCTECGKNFKDSGALKRHRRIHTGESPYHCTECEKKFRQLGHLKEHQRIHTGETPYHCTQCRKSFSQLGNLKTHQRIHTGETPYTCADCGKSFRQIRQLRTHQQVHTGETPFHCSECGKSFKWMCSLKEHQRIHTGEAPYSCLDCGKSFKGAGTLKKHRRVHTGETPYRCEDCGKGFKESGALRRHQRIHTGETPYHCSVCSKKFSRVDHLKDHQRIHSGE</sequence>
<dbReference type="PROSITE" id="PS00028">
    <property type="entry name" value="ZINC_FINGER_C2H2_1"/>
    <property type="match status" value="9"/>
</dbReference>
<dbReference type="Proteomes" id="UP001166093">
    <property type="component" value="Unassembled WGS sequence"/>
</dbReference>
<organism evidence="12 13">
    <name type="scientific">Polyodon spathula</name>
    <name type="common">North American paddlefish</name>
    <name type="synonym">Squalus spathula</name>
    <dbReference type="NCBI Taxonomy" id="7913"/>
    <lineage>
        <taxon>Eukaryota</taxon>
        <taxon>Metazoa</taxon>
        <taxon>Chordata</taxon>
        <taxon>Craniata</taxon>
        <taxon>Vertebrata</taxon>
        <taxon>Euteleostomi</taxon>
        <taxon>Actinopterygii</taxon>
        <taxon>Chondrostei</taxon>
        <taxon>Acipenseriformes</taxon>
        <taxon>Polyodontidae</taxon>
        <taxon>Polyodon</taxon>
    </lineage>
</organism>
<keyword evidence="5" id="KW-0862">Zinc</keyword>
<evidence type="ECO:0000259" key="11">
    <source>
        <dbReference type="PROSITE" id="PS50157"/>
    </source>
</evidence>
<protein>
    <submittedName>
        <fullName evidence="12">ZN879 protein</fullName>
    </submittedName>
</protein>
<feature type="domain" description="C2H2-type" evidence="11">
    <location>
        <begin position="466"/>
        <end position="493"/>
    </location>
</feature>
<feature type="domain" description="C2H2-type" evidence="11">
    <location>
        <begin position="382"/>
        <end position="409"/>
    </location>
</feature>
<reference evidence="12" key="1">
    <citation type="journal article" date="2021" name="Cell">
        <title>Tracing the genetic footprints of vertebrate landing in non-teleost ray-finned fishes.</title>
        <authorList>
            <person name="Bi X."/>
            <person name="Wang K."/>
            <person name="Yang L."/>
            <person name="Pan H."/>
            <person name="Jiang H."/>
            <person name="Wei Q."/>
            <person name="Fang M."/>
            <person name="Yu H."/>
            <person name="Zhu C."/>
            <person name="Cai Y."/>
            <person name="He Y."/>
            <person name="Gan X."/>
            <person name="Zeng H."/>
            <person name="Yu D."/>
            <person name="Zhu Y."/>
            <person name="Jiang H."/>
            <person name="Qiu Q."/>
            <person name="Yang H."/>
            <person name="Zhang Y.E."/>
            <person name="Wang W."/>
            <person name="Zhu M."/>
            <person name="He S."/>
            <person name="Zhang G."/>
        </authorList>
    </citation>
    <scope>NUCLEOTIDE SEQUENCE</scope>
    <source>
        <strain evidence="12">Pddl_001</strain>
    </source>
</reference>
<feature type="domain" description="C2H2-type" evidence="11">
    <location>
        <begin position="326"/>
        <end position="353"/>
    </location>
</feature>
<feature type="domain" description="C2H2-type" evidence="11">
    <location>
        <begin position="494"/>
        <end position="519"/>
    </location>
</feature>
<dbReference type="InterPro" id="IPR013087">
    <property type="entry name" value="Znf_C2H2_type"/>
</dbReference>
<name>A0ABS2Y3F8_POLSP</name>
<dbReference type="PANTHER" id="PTHR24394">
    <property type="entry name" value="ZINC FINGER PROTEIN"/>
    <property type="match status" value="1"/>
</dbReference>
<proteinExistence type="predicted"/>
<dbReference type="SMART" id="SM00355">
    <property type="entry name" value="ZnF_C2H2"/>
    <property type="match status" value="10"/>
</dbReference>
<evidence type="ECO:0000256" key="9">
    <source>
        <dbReference type="PROSITE-ProRule" id="PRU00042"/>
    </source>
</evidence>
<comment type="subcellular location">
    <subcellularLocation>
        <location evidence="1">Nucleus</location>
    </subcellularLocation>
</comment>
<evidence type="ECO:0000256" key="7">
    <source>
        <dbReference type="ARBA" id="ARBA00023163"/>
    </source>
</evidence>
<evidence type="ECO:0000256" key="8">
    <source>
        <dbReference type="ARBA" id="ARBA00023242"/>
    </source>
</evidence>
<feature type="domain" description="C2H2-type" evidence="11">
    <location>
        <begin position="354"/>
        <end position="381"/>
    </location>
</feature>
<dbReference type="Gene3D" id="3.30.160.60">
    <property type="entry name" value="Classic Zinc Finger"/>
    <property type="match status" value="9"/>
</dbReference>
<feature type="domain" description="C2H2-type" evidence="11">
    <location>
        <begin position="410"/>
        <end position="437"/>
    </location>
</feature>
<gene>
    <name evidence="12" type="primary">Znf879_0</name>
    <name evidence="12" type="ORF">GTO93_0002557</name>
</gene>
<dbReference type="EMBL" id="JAAWVQ010104353">
    <property type="protein sequence ID" value="MBN3281020.1"/>
    <property type="molecule type" value="Genomic_DNA"/>
</dbReference>
<feature type="non-terminal residue" evidence="12">
    <location>
        <position position="519"/>
    </location>
</feature>
<feature type="compositionally biased region" description="Polar residues" evidence="10">
    <location>
        <begin position="57"/>
        <end position="69"/>
    </location>
</feature>
<evidence type="ECO:0000256" key="10">
    <source>
        <dbReference type="SAM" id="MobiDB-lite"/>
    </source>
</evidence>
<evidence type="ECO:0000256" key="5">
    <source>
        <dbReference type="ARBA" id="ARBA00022833"/>
    </source>
</evidence>
<evidence type="ECO:0000313" key="12">
    <source>
        <dbReference type="EMBL" id="MBN3281020.1"/>
    </source>
</evidence>
<feature type="domain" description="C2H2-type" evidence="11">
    <location>
        <begin position="298"/>
        <end position="325"/>
    </location>
</feature>
<dbReference type="InterPro" id="IPR036236">
    <property type="entry name" value="Znf_C2H2_sf"/>
</dbReference>
<evidence type="ECO:0000256" key="2">
    <source>
        <dbReference type="ARBA" id="ARBA00022723"/>
    </source>
</evidence>
<dbReference type="PANTHER" id="PTHR24394:SF48">
    <property type="entry name" value="ZINC FINGER PROTEIN 771"/>
    <property type="match status" value="1"/>
</dbReference>
<feature type="non-terminal residue" evidence="12">
    <location>
        <position position="1"/>
    </location>
</feature>
<feature type="compositionally biased region" description="Basic and acidic residues" evidence="10">
    <location>
        <begin position="156"/>
        <end position="167"/>
    </location>
</feature>
<keyword evidence="3" id="KW-0677">Repeat</keyword>
<feature type="region of interest" description="Disordered" evidence="10">
    <location>
        <begin position="16"/>
        <end position="75"/>
    </location>
</feature>
<evidence type="ECO:0000256" key="3">
    <source>
        <dbReference type="ARBA" id="ARBA00022737"/>
    </source>
</evidence>